<feature type="compositionally biased region" description="Acidic residues" evidence="1">
    <location>
        <begin position="637"/>
        <end position="676"/>
    </location>
</feature>
<feature type="region of interest" description="Disordered" evidence="1">
    <location>
        <begin position="352"/>
        <end position="763"/>
    </location>
</feature>
<name>A0AAD4K9H9_9MUSC</name>
<feature type="compositionally biased region" description="Acidic residues" evidence="1">
    <location>
        <begin position="167"/>
        <end position="178"/>
    </location>
</feature>
<comment type="caution">
    <text evidence="3">The sequence shown here is derived from an EMBL/GenBank/DDBJ whole genome shotgun (WGS) entry which is preliminary data.</text>
</comment>
<feature type="compositionally biased region" description="Basic and acidic residues" evidence="1">
    <location>
        <begin position="485"/>
        <end position="505"/>
    </location>
</feature>
<gene>
    <name evidence="3" type="ORF">KR093_003299</name>
</gene>
<feature type="compositionally biased region" description="Polar residues" evidence="1">
    <location>
        <begin position="624"/>
        <end position="633"/>
    </location>
</feature>
<feature type="compositionally biased region" description="Basic and acidic residues" evidence="1">
    <location>
        <begin position="579"/>
        <end position="592"/>
    </location>
</feature>
<keyword evidence="2" id="KW-1133">Transmembrane helix</keyword>
<feature type="compositionally biased region" description="Basic and acidic residues" evidence="1">
    <location>
        <begin position="389"/>
        <end position="399"/>
    </location>
</feature>
<feature type="transmembrane region" description="Helical" evidence="2">
    <location>
        <begin position="42"/>
        <end position="63"/>
    </location>
</feature>
<proteinExistence type="predicted"/>
<evidence type="ECO:0000256" key="1">
    <source>
        <dbReference type="SAM" id="MobiDB-lite"/>
    </source>
</evidence>
<dbReference type="EMBL" id="JAJJHW010000095">
    <property type="protein sequence ID" value="KAH8386883.1"/>
    <property type="molecule type" value="Genomic_DNA"/>
</dbReference>
<dbReference type="Proteomes" id="UP001200034">
    <property type="component" value="Unassembled WGS sequence"/>
</dbReference>
<evidence type="ECO:0000313" key="3">
    <source>
        <dbReference type="EMBL" id="KAH8386883.1"/>
    </source>
</evidence>
<feature type="compositionally biased region" description="Basic and acidic residues" evidence="1">
    <location>
        <begin position="459"/>
        <end position="473"/>
    </location>
</feature>
<accession>A0AAD4K9H9</accession>
<keyword evidence="2" id="KW-0812">Transmembrane</keyword>
<feature type="compositionally biased region" description="Basic and acidic residues" evidence="1">
    <location>
        <begin position="698"/>
        <end position="710"/>
    </location>
</feature>
<keyword evidence="2" id="KW-0472">Membrane</keyword>
<feature type="compositionally biased region" description="Polar residues" evidence="1">
    <location>
        <begin position="368"/>
        <end position="386"/>
    </location>
</feature>
<feature type="compositionally biased region" description="Polar residues" evidence="1">
    <location>
        <begin position="150"/>
        <end position="166"/>
    </location>
</feature>
<evidence type="ECO:0000256" key="2">
    <source>
        <dbReference type="SAM" id="Phobius"/>
    </source>
</evidence>
<reference evidence="3" key="1">
    <citation type="journal article" date="2021" name="Mol. Ecol. Resour.">
        <title>Phylogenomic analyses of the genus Drosophila reveals genomic signals of climate adaptation.</title>
        <authorList>
            <person name="Li F."/>
            <person name="Rane R.V."/>
            <person name="Luria V."/>
            <person name="Xiong Z."/>
            <person name="Chen J."/>
            <person name="Li Z."/>
            <person name="Catullo R.A."/>
            <person name="Griffin P.C."/>
            <person name="Schiffer M."/>
            <person name="Pearce S."/>
            <person name="Lee S.F."/>
            <person name="McElroy K."/>
            <person name="Stocker A."/>
            <person name="Shirriffs J."/>
            <person name="Cockerell F."/>
            <person name="Coppin C."/>
            <person name="Sgro C.M."/>
            <person name="Karger A."/>
            <person name="Cain J.W."/>
            <person name="Weber J.A."/>
            <person name="Santpere G."/>
            <person name="Kirschner M.W."/>
            <person name="Hoffmann A.A."/>
            <person name="Oakeshott J.G."/>
            <person name="Zhang G."/>
        </authorList>
    </citation>
    <scope>NUCLEOTIDE SEQUENCE</scope>
    <source>
        <strain evidence="3">BGI-SZ-2011g</strain>
    </source>
</reference>
<feature type="compositionally biased region" description="Polar residues" evidence="1">
    <location>
        <begin position="555"/>
        <end position="566"/>
    </location>
</feature>
<protein>
    <submittedName>
        <fullName evidence="3">Uncharacterized protein</fullName>
    </submittedName>
</protein>
<dbReference type="AlphaFoldDB" id="A0AAD4K9H9"/>
<organism evidence="3 4">
    <name type="scientific">Drosophila rubida</name>
    <dbReference type="NCBI Taxonomy" id="30044"/>
    <lineage>
        <taxon>Eukaryota</taxon>
        <taxon>Metazoa</taxon>
        <taxon>Ecdysozoa</taxon>
        <taxon>Arthropoda</taxon>
        <taxon>Hexapoda</taxon>
        <taxon>Insecta</taxon>
        <taxon>Pterygota</taxon>
        <taxon>Neoptera</taxon>
        <taxon>Endopterygota</taxon>
        <taxon>Diptera</taxon>
        <taxon>Brachycera</taxon>
        <taxon>Muscomorpha</taxon>
        <taxon>Ephydroidea</taxon>
        <taxon>Drosophilidae</taxon>
        <taxon>Drosophila</taxon>
    </lineage>
</organism>
<evidence type="ECO:0000313" key="4">
    <source>
        <dbReference type="Proteomes" id="UP001200034"/>
    </source>
</evidence>
<feature type="compositionally biased region" description="Polar residues" evidence="1">
    <location>
        <begin position="711"/>
        <end position="725"/>
    </location>
</feature>
<keyword evidence="4" id="KW-1185">Reference proteome</keyword>
<feature type="compositionally biased region" description="Basic and acidic residues" evidence="1">
    <location>
        <begin position="528"/>
        <end position="545"/>
    </location>
</feature>
<feature type="region of interest" description="Disordered" evidence="1">
    <location>
        <begin position="136"/>
        <end position="194"/>
    </location>
</feature>
<feature type="compositionally biased region" description="Low complexity" evidence="1">
    <location>
        <begin position="739"/>
        <end position="752"/>
    </location>
</feature>
<sequence>MADSKKAIESWPAYILYQITCFLYSILNIHEEEEEKAPETNIALTLVCAFWAFVLCIFVFLFCGKDSITAEARFRLEDFQEQLRQSAECHNYQTNLAFEKFNEDLRGMRAASALRCRNAIAAEACNEVCEAPRDNASDNQDNALPDLDLTPSTSGLQRLSTCSTSQDENDADDREESSDITASDPVEVDLPPTSRSLYPITEAEVEEYSDEGAQGDYCHAPHNEQCYEAVEDNAYGVEPLAEYANEAGSDYGGEACDDYREDYRNESQNVSCDEELPNCNENSEEYQNEAVAEYGNETYDENCNEPSDPYQSYANQTLDYELPSARGQCQGNVVCDSSQHEYRNQTLDYKLPSARGQRQSKLPRESLYRNSSQNEYRNQAHNQALPTISEEHESDRDEYSNGSREAFENQPLDEGPSTSGLQRGAYRSGLREVSANKPRDLFGSKQRGLVGNKQCDASVYKRDTSAYKPRDTAGYEPRGSSGYNPRDRSGNRPRDIFGTKSRDATANKPRTQYGNKQSDDVFPTARGPQRDRNLHRESPIYDSSRHKPAAIDELPSTSGMQNTWNISGGLPMRSQPRNEPQDKSHAEQRYSDDLPSASGFNRDAPLCDTSRDASPNEPLDEELPSTSAQSNVTEALVEWDEAAGYEASADEATGDEAAGDEAAGDEATDDRAEEETETKPFDDADELPSTSGAIVPVEESRFVVIDDERPSTSGFQRRRQVQTCAVSPMPKENDNPLDRSQQPSQRQQARQRNPGRSSSPLLEIDALISPTQRRDINALVRNPTSPNRNAIIDFLDDDDDDMQLPLPRRPLYVSEWDEVRQIAYRMPRVKKKPAKPLWKW</sequence>
<feature type="transmembrane region" description="Helical" evidence="2">
    <location>
        <begin position="12"/>
        <end position="30"/>
    </location>
</feature>